<name>A0A937FGL1_9CLOT</name>
<evidence type="ECO:0000313" key="1">
    <source>
        <dbReference type="EMBL" id="MBL4932590.1"/>
    </source>
</evidence>
<evidence type="ECO:0000313" key="2">
    <source>
        <dbReference type="Proteomes" id="UP000623681"/>
    </source>
</evidence>
<reference evidence="1" key="1">
    <citation type="submission" date="2021-01" db="EMBL/GenBank/DDBJ databases">
        <title>Genome public.</title>
        <authorList>
            <person name="Liu C."/>
            <person name="Sun Q."/>
        </authorList>
    </citation>
    <scope>NUCLEOTIDE SEQUENCE</scope>
    <source>
        <strain evidence="1">YIM B02565</strain>
    </source>
</reference>
<protein>
    <submittedName>
        <fullName evidence="1">Uncharacterized protein</fullName>
    </submittedName>
</protein>
<comment type="caution">
    <text evidence="1">The sequence shown here is derived from an EMBL/GenBank/DDBJ whole genome shotgun (WGS) entry which is preliminary data.</text>
</comment>
<dbReference type="Proteomes" id="UP000623681">
    <property type="component" value="Unassembled WGS sequence"/>
</dbReference>
<sequence length="48" mass="5618">MSVDELIEYLKILSKNSKGSYIILDDGYLNEIIKEDMRVDEKNKEVIL</sequence>
<proteinExistence type="predicted"/>
<accession>A0A937FGL1</accession>
<dbReference type="RefSeq" id="WP_202767935.1">
    <property type="nucleotide sequence ID" value="NZ_JAESWA010000022.1"/>
</dbReference>
<gene>
    <name evidence="1" type="ORF">JK634_12275</name>
</gene>
<keyword evidence="2" id="KW-1185">Reference proteome</keyword>
<dbReference type="EMBL" id="JAESWA010000022">
    <property type="protein sequence ID" value="MBL4932590.1"/>
    <property type="molecule type" value="Genomic_DNA"/>
</dbReference>
<organism evidence="1 2">
    <name type="scientific">Clostridium paridis</name>
    <dbReference type="NCBI Taxonomy" id="2803863"/>
    <lineage>
        <taxon>Bacteria</taxon>
        <taxon>Bacillati</taxon>
        <taxon>Bacillota</taxon>
        <taxon>Clostridia</taxon>
        <taxon>Eubacteriales</taxon>
        <taxon>Clostridiaceae</taxon>
        <taxon>Clostridium</taxon>
    </lineage>
</organism>
<dbReference type="AlphaFoldDB" id="A0A937FGL1"/>